<proteinExistence type="predicted"/>
<feature type="region of interest" description="Disordered" evidence="1">
    <location>
        <begin position="30"/>
        <end position="59"/>
    </location>
</feature>
<accession>A0A843XP82</accession>
<evidence type="ECO:0000313" key="2">
    <source>
        <dbReference type="EMBL" id="MQM20982.1"/>
    </source>
</evidence>
<evidence type="ECO:0000313" key="3">
    <source>
        <dbReference type="Proteomes" id="UP000652761"/>
    </source>
</evidence>
<dbReference type="EMBL" id="NMUH01010458">
    <property type="protein sequence ID" value="MQM20982.1"/>
    <property type="molecule type" value="Genomic_DNA"/>
</dbReference>
<sequence length="83" mass="9193">MSPCKMTCGLKRQTLDSESYEMMMKRIDFDQEGAPPGQGTNGEDVMIGDSQLDDDEPTGGIDDMIRNLLDLWVRNGCLQIAPP</sequence>
<gene>
    <name evidence="2" type="ORF">Taro_054012</name>
</gene>
<dbReference type="Proteomes" id="UP000652761">
    <property type="component" value="Unassembled WGS sequence"/>
</dbReference>
<name>A0A843XP82_COLES</name>
<protein>
    <submittedName>
        <fullName evidence="2">Uncharacterized protein</fullName>
    </submittedName>
</protein>
<dbReference type="AlphaFoldDB" id="A0A843XP82"/>
<evidence type="ECO:0000256" key="1">
    <source>
        <dbReference type="SAM" id="MobiDB-lite"/>
    </source>
</evidence>
<keyword evidence="3" id="KW-1185">Reference proteome</keyword>
<organism evidence="2 3">
    <name type="scientific">Colocasia esculenta</name>
    <name type="common">Wild taro</name>
    <name type="synonym">Arum esculentum</name>
    <dbReference type="NCBI Taxonomy" id="4460"/>
    <lineage>
        <taxon>Eukaryota</taxon>
        <taxon>Viridiplantae</taxon>
        <taxon>Streptophyta</taxon>
        <taxon>Embryophyta</taxon>
        <taxon>Tracheophyta</taxon>
        <taxon>Spermatophyta</taxon>
        <taxon>Magnoliopsida</taxon>
        <taxon>Liliopsida</taxon>
        <taxon>Araceae</taxon>
        <taxon>Aroideae</taxon>
        <taxon>Colocasieae</taxon>
        <taxon>Colocasia</taxon>
    </lineage>
</organism>
<reference evidence="2" key="1">
    <citation type="submission" date="2017-07" db="EMBL/GenBank/DDBJ databases">
        <title>Taro Niue Genome Assembly and Annotation.</title>
        <authorList>
            <person name="Atibalentja N."/>
            <person name="Keating K."/>
            <person name="Fields C.J."/>
        </authorList>
    </citation>
    <scope>NUCLEOTIDE SEQUENCE</scope>
    <source>
        <strain evidence="2">Niue_2</strain>
        <tissue evidence="2">Leaf</tissue>
    </source>
</reference>
<comment type="caution">
    <text evidence="2">The sequence shown here is derived from an EMBL/GenBank/DDBJ whole genome shotgun (WGS) entry which is preliminary data.</text>
</comment>